<sequence length="220" mass="24516">MIRLNIHIYFDLICPWCFIGKRNLEAALETLAALHPQVQPELHWQPTQLLPDLPDHGVPFVEFYQHRLGSAEAVRLRQAQVQQATAQAGVSIAFDRIRVMPNTTQALGLLTLAEQEGSSAQYSLLLDQLFRAHFQQGKNIGDRNTLLEIARDSHFMDAVSERALAMAIHFNRSMSPSKAHDVPYFVFNNRRAVSGAAEPDTLVAAIRAALAATADTEEFS</sequence>
<dbReference type="Proteomes" id="UP000306791">
    <property type="component" value="Unassembled WGS sequence"/>
</dbReference>
<accession>A0ABY2UHX4</accession>
<gene>
    <name evidence="2" type="ORF">FDY93_10445</name>
</gene>
<dbReference type="CDD" id="cd03024">
    <property type="entry name" value="DsbA_FrnE"/>
    <property type="match status" value="1"/>
</dbReference>
<dbReference type="EMBL" id="VANI01000010">
    <property type="protein sequence ID" value="TLM77340.1"/>
    <property type="molecule type" value="Genomic_DNA"/>
</dbReference>
<organism evidence="2 3">
    <name type="scientific">Microbulbifer harenosus</name>
    <dbReference type="NCBI Taxonomy" id="2576840"/>
    <lineage>
        <taxon>Bacteria</taxon>
        <taxon>Pseudomonadati</taxon>
        <taxon>Pseudomonadota</taxon>
        <taxon>Gammaproteobacteria</taxon>
        <taxon>Cellvibrionales</taxon>
        <taxon>Microbulbiferaceae</taxon>
        <taxon>Microbulbifer</taxon>
    </lineage>
</organism>
<comment type="caution">
    <text evidence="2">The sequence shown here is derived from an EMBL/GenBank/DDBJ whole genome shotgun (WGS) entry which is preliminary data.</text>
</comment>
<dbReference type="Pfam" id="PF01323">
    <property type="entry name" value="DSBA"/>
    <property type="match status" value="1"/>
</dbReference>
<evidence type="ECO:0000313" key="3">
    <source>
        <dbReference type="Proteomes" id="UP000306791"/>
    </source>
</evidence>
<dbReference type="InterPro" id="IPR001853">
    <property type="entry name" value="DSBA-like_thioredoxin_dom"/>
</dbReference>
<name>A0ABY2UHX4_9GAMM</name>
<protein>
    <submittedName>
        <fullName evidence="2">DsbA family oxidoreductase</fullName>
    </submittedName>
</protein>
<proteinExistence type="predicted"/>
<evidence type="ECO:0000259" key="1">
    <source>
        <dbReference type="Pfam" id="PF01323"/>
    </source>
</evidence>
<keyword evidence="3" id="KW-1185">Reference proteome</keyword>
<dbReference type="PANTHER" id="PTHR13887">
    <property type="entry name" value="GLUTATHIONE S-TRANSFERASE KAPPA"/>
    <property type="match status" value="1"/>
</dbReference>
<dbReference type="SUPFAM" id="SSF52833">
    <property type="entry name" value="Thioredoxin-like"/>
    <property type="match status" value="1"/>
</dbReference>
<dbReference type="Gene3D" id="3.40.30.10">
    <property type="entry name" value="Glutaredoxin"/>
    <property type="match status" value="1"/>
</dbReference>
<dbReference type="InterPro" id="IPR036249">
    <property type="entry name" value="Thioredoxin-like_sf"/>
</dbReference>
<dbReference type="PANTHER" id="PTHR13887:SF41">
    <property type="entry name" value="THIOREDOXIN SUPERFAMILY PROTEIN"/>
    <property type="match status" value="1"/>
</dbReference>
<dbReference type="RefSeq" id="WP_138235680.1">
    <property type="nucleotide sequence ID" value="NZ_CP185860.1"/>
</dbReference>
<evidence type="ECO:0000313" key="2">
    <source>
        <dbReference type="EMBL" id="TLM77340.1"/>
    </source>
</evidence>
<feature type="domain" description="DSBA-like thioredoxin" evidence="1">
    <location>
        <begin position="6"/>
        <end position="206"/>
    </location>
</feature>
<reference evidence="2 3" key="1">
    <citation type="submission" date="2019-05" db="EMBL/GenBank/DDBJ databases">
        <title>Microbulbifer harenosus sp. nov., an alginate-degrading bacterium isolated from coastal sand.</title>
        <authorList>
            <person name="Huang H."/>
            <person name="Mo K."/>
            <person name="Bao S."/>
        </authorList>
    </citation>
    <scope>NUCLEOTIDE SEQUENCE [LARGE SCALE GENOMIC DNA]</scope>
    <source>
        <strain evidence="2 3">HB161719</strain>
    </source>
</reference>